<dbReference type="InterPro" id="IPR035906">
    <property type="entry name" value="MetI-like_sf"/>
</dbReference>
<feature type="transmembrane region" description="Helical" evidence="7">
    <location>
        <begin position="143"/>
        <end position="167"/>
    </location>
</feature>
<dbReference type="GeneID" id="24833189"/>
<keyword evidence="6 7" id="KW-0472">Membrane</keyword>
<proteinExistence type="inferred from homology"/>
<dbReference type="CDD" id="cd06261">
    <property type="entry name" value="TM_PBP2"/>
    <property type="match status" value="1"/>
</dbReference>
<evidence type="ECO:0000313" key="10">
    <source>
        <dbReference type="Proteomes" id="UP000033101"/>
    </source>
</evidence>
<feature type="transmembrane region" description="Helical" evidence="7">
    <location>
        <begin position="261"/>
        <end position="282"/>
    </location>
</feature>
<dbReference type="InterPro" id="IPR050366">
    <property type="entry name" value="BP-dependent_transpt_permease"/>
</dbReference>
<evidence type="ECO:0000259" key="8">
    <source>
        <dbReference type="PROSITE" id="PS50928"/>
    </source>
</evidence>
<dbReference type="RefSeq" id="WP_048142458.1">
    <property type="nucleotide sequence ID" value="NZ_CP009516.1"/>
</dbReference>
<dbReference type="InterPro" id="IPR000515">
    <property type="entry name" value="MetI-like"/>
</dbReference>
<dbReference type="SUPFAM" id="SSF161098">
    <property type="entry name" value="MetI-like"/>
    <property type="match status" value="1"/>
</dbReference>
<feature type="transmembrane region" description="Helical" evidence="7">
    <location>
        <begin position="215"/>
        <end position="241"/>
    </location>
</feature>
<dbReference type="PROSITE" id="PS50928">
    <property type="entry name" value="ABC_TM1"/>
    <property type="match status" value="1"/>
</dbReference>
<keyword evidence="2 7" id="KW-0813">Transport</keyword>
<sequence length="301" mass="32525">MDNAFADRLRKKSFLLLDAYGSEFVKRVFQRKDMLFALAALLVFIGIALFAPLISPYDPNAIDLKNKNLSPSGEHLLGTDYLGRDLFSRILIGAWTSLSIASGVVLTSLFLGTAAGCAAGYYGGFADESISRIIDIFLSFPGIIFALTIMGVLGSGVFNLMLALSIVHWAKYARMMRGQVLSVKKQEFILSAITGGAGDFHIIRKHIVPNTIAPLLVLATIDFGHVILSIATLSFLGIGLPADVPEWGAMLSAGKEFMRTAPYQTVFPGLAITVIVVIFSILGDGMRDILDPNREGGEIYS</sequence>
<evidence type="ECO:0000256" key="4">
    <source>
        <dbReference type="ARBA" id="ARBA00022692"/>
    </source>
</evidence>
<gene>
    <name evidence="9" type="ORF">MSHOH_3829</name>
</gene>
<dbReference type="AlphaFoldDB" id="A0A0E3SIG2"/>
<dbReference type="PANTHER" id="PTHR43386">
    <property type="entry name" value="OLIGOPEPTIDE TRANSPORT SYSTEM PERMEASE PROTEIN APPC"/>
    <property type="match status" value="1"/>
</dbReference>
<dbReference type="Pfam" id="PF12911">
    <property type="entry name" value="OppC_N"/>
    <property type="match status" value="1"/>
</dbReference>
<organism evidence="9 10">
    <name type="scientific">Methanosarcina horonobensis HB-1 = JCM 15518</name>
    <dbReference type="NCBI Taxonomy" id="1434110"/>
    <lineage>
        <taxon>Archaea</taxon>
        <taxon>Methanobacteriati</taxon>
        <taxon>Methanobacteriota</taxon>
        <taxon>Stenosarchaea group</taxon>
        <taxon>Methanomicrobia</taxon>
        <taxon>Methanosarcinales</taxon>
        <taxon>Methanosarcinaceae</taxon>
        <taxon>Methanosarcina</taxon>
    </lineage>
</organism>
<dbReference type="Proteomes" id="UP000033101">
    <property type="component" value="Chromosome"/>
</dbReference>
<evidence type="ECO:0000256" key="5">
    <source>
        <dbReference type="ARBA" id="ARBA00022989"/>
    </source>
</evidence>
<feature type="domain" description="ABC transmembrane type-1" evidence="8">
    <location>
        <begin position="94"/>
        <end position="283"/>
    </location>
</feature>
<comment type="subcellular location">
    <subcellularLocation>
        <location evidence="1 7">Cell membrane</location>
        <topology evidence="1 7">Multi-pass membrane protein</topology>
    </subcellularLocation>
</comment>
<dbReference type="PANTHER" id="PTHR43386:SF1">
    <property type="entry name" value="D,D-DIPEPTIDE TRANSPORT SYSTEM PERMEASE PROTEIN DDPC-RELATED"/>
    <property type="match status" value="1"/>
</dbReference>
<protein>
    <submittedName>
        <fullName evidence="9">Oligopeptide transport system permease protein OppC</fullName>
    </submittedName>
</protein>
<name>A0A0E3SIG2_9EURY</name>
<keyword evidence="5 7" id="KW-1133">Transmembrane helix</keyword>
<dbReference type="PATRIC" id="fig|1434110.4.peg.4882"/>
<dbReference type="Pfam" id="PF00528">
    <property type="entry name" value="BPD_transp_1"/>
    <property type="match status" value="1"/>
</dbReference>
<evidence type="ECO:0000256" key="1">
    <source>
        <dbReference type="ARBA" id="ARBA00004651"/>
    </source>
</evidence>
<dbReference type="EMBL" id="CP009516">
    <property type="protein sequence ID" value="AKB80312.1"/>
    <property type="molecule type" value="Genomic_DNA"/>
</dbReference>
<evidence type="ECO:0000256" key="2">
    <source>
        <dbReference type="ARBA" id="ARBA00022448"/>
    </source>
</evidence>
<dbReference type="STRING" id="1434110.MSHOH_3829"/>
<dbReference type="KEGG" id="mhor:MSHOH_3829"/>
<accession>A0A0E3SIG2</accession>
<keyword evidence="4 7" id="KW-0812">Transmembrane</keyword>
<dbReference type="GO" id="GO:0005886">
    <property type="term" value="C:plasma membrane"/>
    <property type="evidence" value="ECO:0007669"/>
    <property type="project" value="UniProtKB-SubCell"/>
</dbReference>
<comment type="similarity">
    <text evidence="7">Belongs to the binding-protein-dependent transport system permease family.</text>
</comment>
<evidence type="ECO:0000256" key="6">
    <source>
        <dbReference type="ARBA" id="ARBA00023136"/>
    </source>
</evidence>
<dbReference type="InterPro" id="IPR025966">
    <property type="entry name" value="OppC_N"/>
</dbReference>
<keyword evidence="3" id="KW-1003">Cell membrane</keyword>
<evidence type="ECO:0000313" key="9">
    <source>
        <dbReference type="EMBL" id="AKB80312.1"/>
    </source>
</evidence>
<dbReference type="OrthoDB" id="312811at2157"/>
<keyword evidence="10" id="KW-1185">Reference proteome</keyword>
<dbReference type="HOGENOM" id="CLU_028518_1_1_2"/>
<reference evidence="9 10" key="1">
    <citation type="submission" date="2014-07" db="EMBL/GenBank/DDBJ databases">
        <title>Methanogenic archaea and the global carbon cycle.</title>
        <authorList>
            <person name="Henriksen J.R."/>
            <person name="Luke J."/>
            <person name="Reinhart S."/>
            <person name="Benedict M.N."/>
            <person name="Youngblut N.D."/>
            <person name="Metcalf M.E."/>
            <person name="Whitaker R.J."/>
            <person name="Metcalf W.W."/>
        </authorList>
    </citation>
    <scope>NUCLEOTIDE SEQUENCE [LARGE SCALE GENOMIC DNA]</scope>
    <source>
        <strain evidence="9 10">HB-1</strain>
    </source>
</reference>
<dbReference type="Gene3D" id="1.10.3720.10">
    <property type="entry name" value="MetI-like"/>
    <property type="match status" value="1"/>
</dbReference>
<evidence type="ECO:0000256" key="3">
    <source>
        <dbReference type="ARBA" id="ARBA00022475"/>
    </source>
</evidence>
<feature type="transmembrane region" description="Helical" evidence="7">
    <location>
        <begin position="92"/>
        <end position="122"/>
    </location>
</feature>
<dbReference type="GO" id="GO:0055085">
    <property type="term" value="P:transmembrane transport"/>
    <property type="evidence" value="ECO:0007669"/>
    <property type="project" value="InterPro"/>
</dbReference>
<evidence type="ECO:0000256" key="7">
    <source>
        <dbReference type="RuleBase" id="RU363032"/>
    </source>
</evidence>
<feature type="transmembrane region" description="Helical" evidence="7">
    <location>
        <begin position="34"/>
        <end position="54"/>
    </location>
</feature>